<dbReference type="PATRIC" id="fig|317.174.peg.912"/>
<name>A0A085VEZ7_PSESX</name>
<dbReference type="AlphaFoldDB" id="A0A085VEZ7"/>
<sequence>MKKEFICIDAPTIKYFDEQDNLLMEATRNLKLNALEKIGAIEFGFKLTVQGQFDYQPHLKMIQNDIVEHFDQHVSTERQQKYMQKNQVELNAALKTVFSNRKAQAEHALKMSRDVGEIINNIKESNILKVSVDGDKIKVQTELLVGKKDFKTLAMLSGQNKIDVRKGFAINNNKENLVILEDISRRTAKVEQSVLRERLFPSNKEFEIQSFKKWFEEADFPEKVDGVWTDLETGMVFEGDKKPKSKLKVGR</sequence>
<dbReference type="EMBL" id="JPQT01000063">
    <property type="protein sequence ID" value="KFE54010.1"/>
    <property type="molecule type" value="Genomic_DNA"/>
</dbReference>
<reference evidence="1 2" key="1">
    <citation type="submission" date="2014-07" db="EMBL/GenBank/DDBJ databases">
        <title>Draft Genome Sequences of Environmental Pseudomonas syringae strains.</title>
        <authorList>
            <person name="Baltrus D.A."/>
            <person name="Berge O."/>
            <person name="Morris C."/>
        </authorList>
    </citation>
    <scope>NUCLEOTIDE SEQUENCE [LARGE SCALE GENOMIC DNA]</scope>
    <source>
        <strain evidence="1 2">CEB003</strain>
    </source>
</reference>
<evidence type="ECO:0000313" key="1">
    <source>
        <dbReference type="EMBL" id="KFE54010.1"/>
    </source>
</evidence>
<organism evidence="1 2">
    <name type="scientific">Pseudomonas syringae</name>
    <dbReference type="NCBI Taxonomy" id="317"/>
    <lineage>
        <taxon>Bacteria</taxon>
        <taxon>Pseudomonadati</taxon>
        <taxon>Pseudomonadota</taxon>
        <taxon>Gammaproteobacteria</taxon>
        <taxon>Pseudomonadales</taxon>
        <taxon>Pseudomonadaceae</taxon>
        <taxon>Pseudomonas</taxon>
    </lineage>
</organism>
<accession>A0A085VEZ7</accession>
<proteinExistence type="predicted"/>
<protein>
    <submittedName>
        <fullName evidence="1">Uncharacterized protein</fullName>
    </submittedName>
</protein>
<dbReference type="RefSeq" id="WP_047572465.1">
    <property type="nucleotide sequence ID" value="NZ_JPQT01000063.1"/>
</dbReference>
<comment type="caution">
    <text evidence="1">The sequence shown here is derived from an EMBL/GenBank/DDBJ whole genome shotgun (WGS) entry which is preliminary data.</text>
</comment>
<evidence type="ECO:0000313" key="2">
    <source>
        <dbReference type="Proteomes" id="UP000028643"/>
    </source>
</evidence>
<dbReference type="Proteomes" id="UP000028643">
    <property type="component" value="Unassembled WGS sequence"/>
</dbReference>
<gene>
    <name evidence="1" type="ORF">IV02_04490</name>
</gene>